<dbReference type="RefSeq" id="WP_120678222.1">
    <property type="nucleotide sequence ID" value="NZ_RBAL01000005.1"/>
</dbReference>
<dbReference type="InterPro" id="IPR008030">
    <property type="entry name" value="NmrA-like"/>
</dbReference>
<dbReference type="OrthoDB" id="319724at2"/>
<dbReference type="InterPro" id="IPR051164">
    <property type="entry name" value="NmrA-like_oxidored"/>
</dbReference>
<dbReference type="Gene3D" id="3.40.50.720">
    <property type="entry name" value="NAD(P)-binding Rossmann-like Domain"/>
    <property type="match status" value="1"/>
</dbReference>
<keyword evidence="5" id="KW-1185">Reference proteome</keyword>
<sequence length="309" mass="32885">MPRRGPVLVTGATGLQGGAVAQQLLAAGHPVSALVRRKDSPAARALAAAGAVLVPGDMDDPASLDAAMRDVEGVFSVQPTMGQRGVPGGFTPEDEVRLGVNVADAALRAGVRHLVYSSVGGAERDSGIRRWESKWRIERHLRERGLPATVLRPVRFMENQSDPRLGVRGGLLTDVFLPEVPVQLIAVRDIGAFAALAFGDPETYLGLSLELAGDQLTMPQVCQAITEATGGPVAYRPIPRETLEGQDPDALAGYRFANERGGWQADIPALRRLHPGLLTFRAWLEREGRAQFEALFRGEAAAGAGPAAR</sequence>
<evidence type="ECO:0000313" key="5">
    <source>
        <dbReference type="Proteomes" id="UP000272474"/>
    </source>
</evidence>
<dbReference type="CDD" id="cd05251">
    <property type="entry name" value="NmrA_like_SDR_a"/>
    <property type="match status" value="1"/>
</dbReference>
<dbReference type="EMBL" id="RBAL01000005">
    <property type="protein sequence ID" value="RKN43022.1"/>
    <property type="molecule type" value="Genomic_DNA"/>
</dbReference>
<evidence type="ECO:0000256" key="1">
    <source>
        <dbReference type="ARBA" id="ARBA00006328"/>
    </source>
</evidence>
<keyword evidence="2" id="KW-0521">NADP</keyword>
<comment type="caution">
    <text evidence="4">The sequence shown here is derived from an EMBL/GenBank/DDBJ whole genome shotgun (WGS) entry which is preliminary data.</text>
</comment>
<evidence type="ECO:0000256" key="2">
    <source>
        <dbReference type="ARBA" id="ARBA00022857"/>
    </source>
</evidence>
<dbReference type="Gene3D" id="3.90.25.10">
    <property type="entry name" value="UDP-galactose 4-epimerase, domain 1"/>
    <property type="match status" value="1"/>
</dbReference>
<dbReference type="InterPro" id="IPR036291">
    <property type="entry name" value="NAD(P)-bd_dom_sf"/>
</dbReference>
<dbReference type="Proteomes" id="UP000272474">
    <property type="component" value="Unassembled WGS sequence"/>
</dbReference>
<dbReference type="PANTHER" id="PTHR42748:SF7">
    <property type="entry name" value="NMRA LIKE REDOX SENSOR 1-RELATED"/>
    <property type="match status" value="1"/>
</dbReference>
<accession>A0A3A9Z3H6</accession>
<comment type="similarity">
    <text evidence="1">Belongs to the NmrA-type oxidoreductase family.</text>
</comment>
<reference evidence="4 5" key="1">
    <citation type="journal article" date="2014" name="Int. J. Syst. Evol. Microbiol.">
        <title>Streptomyces hoynatensis sp. nov., isolated from deep marine sediment.</title>
        <authorList>
            <person name="Veyisoglu A."/>
            <person name="Sahin N."/>
        </authorList>
    </citation>
    <scope>NUCLEOTIDE SEQUENCE [LARGE SCALE GENOMIC DNA]</scope>
    <source>
        <strain evidence="4 5">KCTC 29097</strain>
    </source>
</reference>
<organism evidence="4 5">
    <name type="scientific">Streptomyces hoynatensis</name>
    <dbReference type="NCBI Taxonomy" id="1141874"/>
    <lineage>
        <taxon>Bacteria</taxon>
        <taxon>Bacillati</taxon>
        <taxon>Actinomycetota</taxon>
        <taxon>Actinomycetes</taxon>
        <taxon>Kitasatosporales</taxon>
        <taxon>Streptomycetaceae</taxon>
        <taxon>Streptomyces</taxon>
    </lineage>
</organism>
<dbReference type="PANTHER" id="PTHR42748">
    <property type="entry name" value="NITROGEN METABOLITE REPRESSION PROTEIN NMRA FAMILY MEMBER"/>
    <property type="match status" value="1"/>
</dbReference>
<evidence type="ECO:0000313" key="4">
    <source>
        <dbReference type="EMBL" id="RKN43022.1"/>
    </source>
</evidence>
<proteinExistence type="inferred from homology"/>
<gene>
    <name evidence="4" type="ORF">D7294_10935</name>
</gene>
<dbReference type="Pfam" id="PF05368">
    <property type="entry name" value="NmrA"/>
    <property type="match status" value="1"/>
</dbReference>
<evidence type="ECO:0000259" key="3">
    <source>
        <dbReference type="Pfam" id="PF05368"/>
    </source>
</evidence>
<name>A0A3A9Z3H6_9ACTN</name>
<feature type="domain" description="NmrA-like" evidence="3">
    <location>
        <begin position="7"/>
        <end position="244"/>
    </location>
</feature>
<protein>
    <submittedName>
        <fullName evidence="4">NmrA/HSCARG family protein</fullName>
    </submittedName>
</protein>
<dbReference type="AlphaFoldDB" id="A0A3A9Z3H6"/>
<dbReference type="SUPFAM" id="SSF51735">
    <property type="entry name" value="NAD(P)-binding Rossmann-fold domains"/>
    <property type="match status" value="1"/>
</dbReference>